<dbReference type="PANTHER" id="PTHR43115">
    <property type="entry name" value="DEHYDROGENASE/REDUCTASE SDR FAMILY MEMBER 11"/>
    <property type="match status" value="1"/>
</dbReference>
<dbReference type="OrthoDB" id="9775296at2"/>
<dbReference type="EMBL" id="BCMG01000011">
    <property type="protein sequence ID" value="GAX01999.1"/>
    <property type="molecule type" value="Genomic_DNA"/>
</dbReference>
<organism evidence="4 5">
    <name type="scientific">Secundilactobacillus silagei JCM 19001</name>
    <dbReference type="NCBI Taxonomy" id="1302250"/>
    <lineage>
        <taxon>Bacteria</taxon>
        <taxon>Bacillati</taxon>
        <taxon>Bacillota</taxon>
        <taxon>Bacilli</taxon>
        <taxon>Lactobacillales</taxon>
        <taxon>Lactobacillaceae</taxon>
        <taxon>Secundilactobacillus</taxon>
    </lineage>
</organism>
<dbReference type="STRING" id="1302250.GCA_001313225_01925"/>
<comment type="caution">
    <text evidence="4">The sequence shown here is derived from an EMBL/GenBank/DDBJ whole genome shotgun (WGS) entry which is preliminary data.</text>
</comment>
<dbReference type="PRINTS" id="PR00081">
    <property type="entry name" value="GDHRDH"/>
</dbReference>
<gene>
    <name evidence="4" type="ORF">IWT126_02063</name>
</gene>
<dbReference type="PANTHER" id="PTHR43115:SF4">
    <property type="entry name" value="DEHYDROGENASE_REDUCTASE SDR FAMILY MEMBER 11"/>
    <property type="match status" value="1"/>
</dbReference>
<evidence type="ECO:0000256" key="3">
    <source>
        <dbReference type="RuleBase" id="RU000363"/>
    </source>
</evidence>
<dbReference type="PRINTS" id="PR00080">
    <property type="entry name" value="SDRFAMILY"/>
</dbReference>
<reference evidence="4 5" key="1">
    <citation type="submission" date="2015-11" db="EMBL/GenBank/DDBJ databases">
        <title>Draft genome sequences of new species of the genus Lactobacillus isolated from orchardgrass silage.</title>
        <authorList>
            <person name="Tohno M."/>
            <person name="Tanizawa Y."/>
            <person name="Arita M."/>
        </authorList>
    </citation>
    <scope>NUCLEOTIDE SEQUENCE [LARGE SCALE GENOMIC DNA]</scope>
    <source>
        <strain evidence="4 5">IWT126</strain>
    </source>
</reference>
<dbReference type="RefSeq" id="WP_054655160.1">
    <property type="nucleotide sequence ID" value="NZ_BBFL01000008.1"/>
</dbReference>
<dbReference type="InterPro" id="IPR002347">
    <property type="entry name" value="SDR_fam"/>
</dbReference>
<dbReference type="FunFam" id="3.40.50.720:FF:000047">
    <property type="entry name" value="NADP-dependent L-serine/L-allo-threonine dehydrogenase"/>
    <property type="match status" value="1"/>
</dbReference>
<dbReference type="GO" id="GO:0016616">
    <property type="term" value="F:oxidoreductase activity, acting on the CH-OH group of donors, NAD or NADP as acceptor"/>
    <property type="evidence" value="ECO:0007669"/>
    <property type="project" value="UniProtKB-ARBA"/>
</dbReference>
<evidence type="ECO:0000313" key="4">
    <source>
        <dbReference type="EMBL" id="GAX01999.1"/>
    </source>
</evidence>
<comment type="similarity">
    <text evidence="1 3">Belongs to the short-chain dehydrogenases/reductases (SDR) family.</text>
</comment>
<evidence type="ECO:0000256" key="1">
    <source>
        <dbReference type="ARBA" id="ARBA00006484"/>
    </source>
</evidence>
<accession>A0A1Z5IJY7</accession>
<proteinExistence type="inferred from homology"/>
<keyword evidence="2" id="KW-0560">Oxidoreductase</keyword>
<dbReference type="PROSITE" id="PS00061">
    <property type="entry name" value="ADH_SHORT"/>
    <property type="match status" value="1"/>
</dbReference>
<dbReference type="InterPro" id="IPR036291">
    <property type="entry name" value="NAD(P)-bd_dom_sf"/>
</dbReference>
<dbReference type="SUPFAM" id="SSF51735">
    <property type="entry name" value="NAD(P)-binding Rossmann-fold domains"/>
    <property type="match status" value="1"/>
</dbReference>
<evidence type="ECO:0000256" key="2">
    <source>
        <dbReference type="ARBA" id="ARBA00023002"/>
    </source>
</evidence>
<dbReference type="AlphaFoldDB" id="A0A1Z5IJY7"/>
<keyword evidence="5" id="KW-1185">Reference proteome</keyword>
<dbReference type="Pfam" id="PF00106">
    <property type="entry name" value="adh_short"/>
    <property type="match status" value="1"/>
</dbReference>
<evidence type="ECO:0000313" key="5">
    <source>
        <dbReference type="Proteomes" id="UP000198402"/>
    </source>
</evidence>
<dbReference type="InterPro" id="IPR020904">
    <property type="entry name" value="Sc_DH/Rdtase_CS"/>
</dbReference>
<dbReference type="Gene3D" id="3.40.50.720">
    <property type="entry name" value="NAD(P)-binding Rossmann-like Domain"/>
    <property type="match status" value="1"/>
</dbReference>
<protein>
    <submittedName>
        <fullName evidence="4">Short-chain dehydrogenase/oxidoreductase</fullName>
    </submittedName>
</protein>
<dbReference type="Proteomes" id="UP000198402">
    <property type="component" value="Unassembled WGS sequence"/>
</dbReference>
<dbReference type="CDD" id="cd05233">
    <property type="entry name" value="SDR_c"/>
    <property type="match status" value="1"/>
</dbReference>
<name>A0A1Z5IJY7_9LACO</name>
<sequence>MTIENKIVVITGASSGIGEASAKLLASHGAKVVLGARRKERLENIAADIQAQGGQAAYRVTDVTKPADLIALVELAKQAFGGIDVIFNNAGIMPTSPISALKIDDWNAMIDVNLKGVLNGVAAVMPSFTQQKHGQIITTSSVAGIKSFIGSGVYGATKFAVRNFMEVIRMESVKEQTNIRTTSLYPAAINTELLNTITDANSLKGMNALYEAVGISPEAVARVVDFAIAQPDDVNVNEFTIYPTAQA</sequence>